<comment type="caution">
    <text evidence="2">The sequence shown here is derived from an EMBL/GenBank/DDBJ whole genome shotgun (WGS) entry which is preliminary data.</text>
</comment>
<reference evidence="2" key="1">
    <citation type="submission" date="2022-10" db="EMBL/GenBank/DDBJ databases">
        <title>Tapping the CABI collections for fungal endophytes: first genome assemblies for Collariella, Neodidymelliopsis, Ascochyta clinopodiicola, Didymella pomorum, Didymosphaeria variabile, Neocosmospora piperis and Neocucurbitaria cava.</title>
        <authorList>
            <person name="Hill R."/>
        </authorList>
    </citation>
    <scope>NUCLEOTIDE SEQUENCE</scope>
    <source>
        <strain evidence="2">IMI 360193</strain>
    </source>
</reference>
<accession>A0A9W8X5B0</accession>
<evidence type="ECO:0000313" key="3">
    <source>
        <dbReference type="Proteomes" id="UP001140562"/>
    </source>
</evidence>
<evidence type="ECO:0000313" key="2">
    <source>
        <dbReference type="EMBL" id="KAJ4340269.1"/>
    </source>
</evidence>
<organism evidence="2 3">
    <name type="scientific">Didymella glomerata</name>
    <dbReference type="NCBI Taxonomy" id="749621"/>
    <lineage>
        <taxon>Eukaryota</taxon>
        <taxon>Fungi</taxon>
        <taxon>Dikarya</taxon>
        <taxon>Ascomycota</taxon>
        <taxon>Pezizomycotina</taxon>
        <taxon>Dothideomycetes</taxon>
        <taxon>Pleosporomycetidae</taxon>
        <taxon>Pleosporales</taxon>
        <taxon>Pleosporineae</taxon>
        <taxon>Didymellaceae</taxon>
        <taxon>Didymella</taxon>
    </lineage>
</organism>
<feature type="compositionally biased region" description="Polar residues" evidence="1">
    <location>
        <begin position="154"/>
        <end position="171"/>
    </location>
</feature>
<gene>
    <name evidence="2" type="ORF">N0V87_002560</name>
</gene>
<feature type="compositionally biased region" description="Basic and acidic residues" evidence="1">
    <location>
        <begin position="343"/>
        <end position="367"/>
    </location>
</feature>
<protein>
    <submittedName>
        <fullName evidence="2">Uncharacterized protein</fullName>
    </submittedName>
</protein>
<dbReference type="AlphaFoldDB" id="A0A9W8X5B0"/>
<sequence>MAATLSNGHTAAGSDPNVMKLPEHVDGFIDLEILIDIHKCLSESKFEDDRTLGAWVEANYLQAPINLQKETARPIRNSEGFVHLDKAYRRARTLTGKAQDKWPFLNKDSKKLSSTFIKNAILGDAAMGAVRTEPSGGVRDTPMSNSLDGHRDTSLQTPRSQASLSATNLSRHQAPEMKSPQPTDRSLRQQENERKVHRQDHSPAKPNSVMGTPSMDGTGDSTPLRDAGSRKVRGPDGRYVNKDDPTPPAMKKTNIKYVKKSRTRAALEGESEEIAESSDEEVEDPNGTSPILAAEAEAVPSSLDRLPTGFHAHKKRKSESGIPRGGAKRGRGSRGGILGRPPRKSETLSERAKLESEEAENMEHEESTPQSTSLPDSPASVPARRSSRKSAALARETSTPWDPTGDVLFGGATQKQSVRGETHAPTDSTSRTFDSDKAATPSSNNQKPRPAAKHIANGGLSTTPAKSSIIQAKAGDAASSQKRRSFTAETRTELGSIVFSAHVTTAAGVEHEVRLLEEDLTHEVGLVKKYAQWLNDGKGVVDFETFKEIFKLLRTD</sequence>
<feature type="compositionally biased region" description="Basic residues" evidence="1">
    <location>
        <begin position="253"/>
        <end position="263"/>
    </location>
</feature>
<name>A0A9W8X5B0_9PLEO</name>
<dbReference type="Proteomes" id="UP001140562">
    <property type="component" value="Unassembled WGS sequence"/>
</dbReference>
<feature type="compositionally biased region" description="Basic and acidic residues" evidence="1">
    <location>
        <begin position="227"/>
        <end position="245"/>
    </location>
</feature>
<dbReference type="OrthoDB" id="3786824at2759"/>
<evidence type="ECO:0000256" key="1">
    <source>
        <dbReference type="SAM" id="MobiDB-lite"/>
    </source>
</evidence>
<feature type="compositionally biased region" description="Low complexity" evidence="1">
    <location>
        <begin position="377"/>
        <end position="395"/>
    </location>
</feature>
<feature type="region of interest" description="Disordered" evidence="1">
    <location>
        <begin position="131"/>
        <end position="464"/>
    </location>
</feature>
<proteinExistence type="predicted"/>
<dbReference type="EMBL" id="JAPEUV010000017">
    <property type="protein sequence ID" value="KAJ4340269.1"/>
    <property type="molecule type" value="Genomic_DNA"/>
</dbReference>
<keyword evidence="3" id="KW-1185">Reference proteome</keyword>
<feature type="compositionally biased region" description="Basic and acidic residues" evidence="1">
    <location>
        <begin position="185"/>
        <end position="203"/>
    </location>
</feature>
<feature type="compositionally biased region" description="Acidic residues" evidence="1">
    <location>
        <begin position="269"/>
        <end position="284"/>
    </location>
</feature>